<dbReference type="SUPFAM" id="SSF51735">
    <property type="entry name" value="NAD(P)-binding Rossmann-fold domains"/>
    <property type="match status" value="1"/>
</dbReference>
<proteinExistence type="predicted"/>
<dbReference type="PANTHER" id="PTHR48079:SF6">
    <property type="entry name" value="NAD(P)-BINDING DOMAIN-CONTAINING PROTEIN-RELATED"/>
    <property type="match status" value="1"/>
</dbReference>
<evidence type="ECO:0000313" key="2">
    <source>
        <dbReference type="EMBL" id="GAA4385321.1"/>
    </source>
</evidence>
<name>A0ABP8J5A4_9BACT</name>
<comment type="caution">
    <text evidence="2">The sequence shown here is derived from an EMBL/GenBank/DDBJ whole genome shotgun (WGS) entry which is preliminary data.</text>
</comment>
<dbReference type="Proteomes" id="UP001500454">
    <property type="component" value="Unassembled WGS sequence"/>
</dbReference>
<dbReference type="PANTHER" id="PTHR48079">
    <property type="entry name" value="PROTEIN YEEZ"/>
    <property type="match status" value="1"/>
</dbReference>
<reference evidence="3" key="1">
    <citation type="journal article" date="2019" name="Int. J. Syst. Evol. Microbiol.">
        <title>The Global Catalogue of Microorganisms (GCM) 10K type strain sequencing project: providing services to taxonomists for standard genome sequencing and annotation.</title>
        <authorList>
            <consortium name="The Broad Institute Genomics Platform"/>
            <consortium name="The Broad Institute Genome Sequencing Center for Infectious Disease"/>
            <person name="Wu L."/>
            <person name="Ma J."/>
        </authorList>
    </citation>
    <scope>NUCLEOTIDE SEQUENCE [LARGE SCALE GENOMIC DNA]</scope>
    <source>
        <strain evidence="3">JCM 17924</strain>
    </source>
</reference>
<gene>
    <name evidence="2" type="ORF">GCM10023186_28570</name>
</gene>
<evidence type="ECO:0000259" key="1">
    <source>
        <dbReference type="Pfam" id="PF03446"/>
    </source>
</evidence>
<dbReference type="RefSeq" id="WP_345225311.1">
    <property type="nucleotide sequence ID" value="NZ_BAABHA010000010.1"/>
</dbReference>
<dbReference type="InterPro" id="IPR036291">
    <property type="entry name" value="NAD(P)-bd_dom_sf"/>
</dbReference>
<feature type="domain" description="6-phosphogluconate dehydrogenase NADP-binding" evidence="1">
    <location>
        <begin position="11"/>
        <end position="86"/>
    </location>
</feature>
<dbReference type="InterPro" id="IPR006115">
    <property type="entry name" value="6PGDH_NADP-bd"/>
</dbReference>
<organism evidence="2 3">
    <name type="scientific">Hymenobacter koreensis</name>
    <dbReference type="NCBI Taxonomy" id="1084523"/>
    <lineage>
        <taxon>Bacteria</taxon>
        <taxon>Pseudomonadati</taxon>
        <taxon>Bacteroidota</taxon>
        <taxon>Cytophagia</taxon>
        <taxon>Cytophagales</taxon>
        <taxon>Hymenobacteraceae</taxon>
        <taxon>Hymenobacter</taxon>
    </lineage>
</organism>
<dbReference type="Pfam" id="PF03446">
    <property type="entry name" value="NAD_binding_2"/>
    <property type="match status" value="1"/>
</dbReference>
<keyword evidence="3" id="KW-1185">Reference proteome</keyword>
<dbReference type="CDD" id="cd05266">
    <property type="entry name" value="SDR_a4"/>
    <property type="match status" value="1"/>
</dbReference>
<accession>A0ABP8J5A4</accession>
<protein>
    <submittedName>
        <fullName evidence="2">SDR family oxidoreductase</fullName>
    </submittedName>
</protein>
<sequence length="286" mass="29977">MSKTFSSEGGVAVIGCGWLGLPLARTLVAAGYSVAGSTTSPHKLPLLVADGIRPHELSLSSETPAAAVQPVLAGCSVLVLNVPPGQRRAAVPDLAAYPASLQAVADALPGSSIRHVVFVSSTGVYPDDDRTMTEDDAVAAPDGPSSLLRAEYLFQQPAKQPWQTTVLRLGGLMGPGRPPGRFLAGRSDLPQPEAPVNMLHQADAVGIIQAVITQHGPARTLNVCAPSHPSRRAFYSAAAAYLGLPAPQFRHTDHSSGKLIATERLHEALRYPFRHPDPIASLGFCA</sequence>
<dbReference type="InterPro" id="IPR051783">
    <property type="entry name" value="NAD(P)-dependent_oxidoreduct"/>
</dbReference>
<evidence type="ECO:0000313" key="3">
    <source>
        <dbReference type="Proteomes" id="UP001500454"/>
    </source>
</evidence>
<dbReference type="EMBL" id="BAABHA010000010">
    <property type="protein sequence ID" value="GAA4385321.1"/>
    <property type="molecule type" value="Genomic_DNA"/>
</dbReference>
<dbReference type="Gene3D" id="3.40.50.720">
    <property type="entry name" value="NAD(P)-binding Rossmann-like Domain"/>
    <property type="match status" value="1"/>
</dbReference>